<comment type="caution">
    <text evidence="3">The sequence shown here is derived from an EMBL/GenBank/DDBJ whole genome shotgun (WGS) entry which is preliminary data.</text>
</comment>
<evidence type="ECO:0008006" key="5">
    <source>
        <dbReference type="Google" id="ProtNLM"/>
    </source>
</evidence>
<feature type="compositionally biased region" description="Basic and acidic residues" evidence="1">
    <location>
        <begin position="34"/>
        <end position="43"/>
    </location>
</feature>
<reference evidence="4" key="1">
    <citation type="journal article" date="2019" name="Int. J. Syst. Evol. Microbiol.">
        <title>The Global Catalogue of Microorganisms (GCM) 10K type strain sequencing project: providing services to taxonomists for standard genome sequencing and annotation.</title>
        <authorList>
            <consortium name="The Broad Institute Genomics Platform"/>
            <consortium name="The Broad Institute Genome Sequencing Center for Infectious Disease"/>
            <person name="Wu L."/>
            <person name="Ma J."/>
        </authorList>
    </citation>
    <scope>NUCLEOTIDE SEQUENCE [LARGE SCALE GENOMIC DNA]</scope>
    <source>
        <strain evidence="4">SYNS20</strain>
    </source>
</reference>
<name>A0ABW2JS02_9ACTN</name>
<keyword evidence="2" id="KW-0732">Signal</keyword>
<gene>
    <name evidence="3" type="ORF">ACFQVC_32750</name>
</gene>
<dbReference type="PROSITE" id="PS51257">
    <property type="entry name" value="PROKAR_LIPOPROTEIN"/>
    <property type="match status" value="1"/>
</dbReference>
<evidence type="ECO:0000313" key="3">
    <source>
        <dbReference type="EMBL" id="MFC7308964.1"/>
    </source>
</evidence>
<accession>A0ABW2JS02</accession>
<evidence type="ECO:0000256" key="2">
    <source>
        <dbReference type="SAM" id="SignalP"/>
    </source>
</evidence>
<organism evidence="3 4">
    <name type="scientific">Streptomyces monticola</name>
    <dbReference type="NCBI Taxonomy" id="2666263"/>
    <lineage>
        <taxon>Bacteria</taxon>
        <taxon>Bacillati</taxon>
        <taxon>Actinomycetota</taxon>
        <taxon>Actinomycetes</taxon>
        <taxon>Kitasatosporales</taxon>
        <taxon>Streptomycetaceae</taxon>
        <taxon>Streptomyces</taxon>
    </lineage>
</organism>
<evidence type="ECO:0000313" key="4">
    <source>
        <dbReference type="Proteomes" id="UP001596523"/>
    </source>
</evidence>
<feature type="signal peptide" evidence="2">
    <location>
        <begin position="1"/>
        <end position="28"/>
    </location>
</feature>
<feature type="compositionally biased region" description="Low complexity" evidence="1">
    <location>
        <begin position="44"/>
        <end position="65"/>
    </location>
</feature>
<keyword evidence="4" id="KW-1185">Reference proteome</keyword>
<protein>
    <recommendedName>
        <fullName evidence="5">Secreted protein/lipoprotein</fullName>
    </recommendedName>
</protein>
<sequence>MTSTGRRKRALRGPSRAGLALLASSVLAVSGCSEDNKAADPEPSKSASSTPAPAASSKAADPEAQAESEVLAAYGRFWIEQSKAYAQGSTKGTDLKRYAVGNALAQAESDLLTMKQKGVRAEGQPTIKATVETVDPRAEVPKATLKDCLDISTWKRVDKKTGKELPAPSERLDRYVTVVKAEKWGKQWKILDVKPQQKAC</sequence>
<dbReference type="EMBL" id="JBHTCF010000018">
    <property type="protein sequence ID" value="MFC7308964.1"/>
    <property type="molecule type" value="Genomic_DNA"/>
</dbReference>
<feature type="chain" id="PRO_5047265469" description="Secreted protein/lipoprotein" evidence="2">
    <location>
        <begin position="29"/>
        <end position="200"/>
    </location>
</feature>
<feature type="region of interest" description="Disordered" evidence="1">
    <location>
        <begin position="32"/>
        <end position="65"/>
    </location>
</feature>
<dbReference type="Proteomes" id="UP001596523">
    <property type="component" value="Unassembled WGS sequence"/>
</dbReference>
<evidence type="ECO:0000256" key="1">
    <source>
        <dbReference type="SAM" id="MobiDB-lite"/>
    </source>
</evidence>
<proteinExistence type="predicted"/>
<dbReference type="RefSeq" id="WP_381837439.1">
    <property type="nucleotide sequence ID" value="NZ_JBHTCF010000018.1"/>
</dbReference>